<dbReference type="Proteomes" id="UP000029121">
    <property type="component" value="Unassembled WGS sequence"/>
</dbReference>
<protein>
    <submittedName>
        <fullName evidence="1">Uncharacterized protein</fullName>
    </submittedName>
</protein>
<dbReference type="AlphaFoldDB" id="R0FLM3"/>
<proteinExistence type="predicted"/>
<evidence type="ECO:0000313" key="2">
    <source>
        <dbReference type="Proteomes" id="UP000029121"/>
    </source>
</evidence>
<dbReference type="EMBL" id="KB870810">
    <property type="protein sequence ID" value="EOA22881.1"/>
    <property type="molecule type" value="Genomic_DNA"/>
</dbReference>
<sequence length="77" mass="8871">MGHPDITRKHVFFDVLVRGKALRQSFLSSDYGRLCFWLCPDCVYSCLCASFNKLRLSPVSFLAICEIRSLSNFTSFR</sequence>
<reference evidence="2" key="1">
    <citation type="journal article" date="2013" name="Nat. Genet.">
        <title>The Capsella rubella genome and the genomic consequences of rapid mating system evolution.</title>
        <authorList>
            <person name="Slotte T."/>
            <person name="Hazzouri K.M."/>
            <person name="Agren J.A."/>
            <person name="Koenig D."/>
            <person name="Maumus F."/>
            <person name="Guo Y.L."/>
            <person name="Steige K."/>
            <person name="Platts A.E."/>
            <person name="Escobar J.S."/>
            <person name="Newman L.K."/>
            <person name="Wang W."/>
            <person name="Mandakova T."/>
            <person name="Vello E."/>
            <person name="Smith L.M."/>
            <person name="Henz S.R."/>
            <person name="Steffen J."/>
            <person name="Takuno S."/>
            <person name="Brandvain Y."/>
            <person name="Coop G."/>
            <person name="Andolfatto P."/>
            <person name="Hu T.T."/>
            <person name="Blanchette M."/>
            <person name="Clark R.M."/>
            <person name="Quesneville H."/>
            <person name="Nordborg M."/>
            <person name="Gaut B.S."/>
            <person name="Lysak M.A."/>
            <person name="Jenkins J."/>
            <person name="Grimwood J."/>
            <person name="Chapman J."/>
            <person name="Prochnik S."/>
            <person name="Shu S."/>
            <person name="Rokhsar D."/>
            <person name="Schmutz J."/>
            <person name="Weigel D."/>
            <person name="Wright S.I."/>
        </authorList>
    </citation>
    <scope>NUCLEOTIDE SEQUENCE [LARGE SCALE GENOMIC DNA]</scope>
    <source>
        <strain evidence="2">cv. Monte Gargano</strain>
    </source>
</reference>
<evidence type="ECO:0000313" key="1">
    <source>
        <dbReference type="EMBL" id="EOA22881.1"/>
    </source>
</evidence>
<name>R0FLM3_9BRAS</name>
<keyword evidence="2" id="KW-1185">Reference proteome</keyword>
<accession>R0FLM3</accession>
<gene>
    <name evidence="1" type="ORF">CARUB_v10003613mg</name>
</gene>
<organism evidence="1 2">
    <name type="scientific">Capsella rubella</name>
    <dbReference type="NCBI Taxonomy" id="81985"/>
    <lineage>
        <taxon>Eukaryota</taxon>
        <taxon>Viridiplantae</taxon>
        <taxon>Streptophyta</taxon>
        <taxon>Embryophyta</taxon>
        <taxon>Tracheophyta</taxon>
        <taxon>Spermatophyta</taxon>
        <taxon>Magnoliopsida</taxon>
        <taxon>eudicotyledons</taxon>
        <taxon>Gunneridae</taxon>
        <taxon>Pentapetalae</taxon>
        <taxon>rosids</taxon>
        <taxon>malvids</taxon>
        <taxon>Brassicales</taxon>
        <taxon>Brassicaceae</taxon>
        <taxon>Camelineae</taxon>
        <taxon>Capsella</taxon>
    </lineage>
</organism>